<feature type="domain" description="Phospholipase/carboxylesterase/thioesterase" evidence="3">
    <location>
        <begin position="12"/>
        <end position="202"/>
    </location>
</feature>
<dbReference type="RefSeq" id="WP_210226965.1">
    <property type="nucleotide sequence ID" value="NZ_CP076022.1"/>
</dbReference>
<evidence type="ECO:0000256" key="1">
    <source>
        <dbReference type="ARBA" id="ARBA00006499"/>
    </source>
</evidence>
<dbReference type="Pfam" id="PF02230">
    <property type="entry name" value="Abhydrolase_2"/>
    <property type="match status" value="1"/>
</dbReference>
<dbReference type="SUPFAM" id="SSF53474">
    <property type="entry name" value="alpha/beta-Hydrolases"/>
    <property type="match status" value="1"/>
</dbReference>
<reference evidence="4 5" key="1">
    <citation type="submission" date="2021-05" db="EMBL/GenBank/DDBJ databases">
        <title>Novel species in genus Arthrobacter.</title>
        <authorList>
            <person name="Zhang G."/>
        </authorList>
    </citation>
    <scope>NUCLEOTIDE SEQUENCE [LARGE SCALE GENOMIC DNA]</scope>
    <source>
        <strain evidence="5">zg-ZUI227</strain>
    </source>
</reference>
<keyword evidence="2 4" id="KW-0378">Hydrolase</keyword>
<evidence type="ECO:0000313" key="5">
    <source>
        <dbReference type="Proteomes" id="UP000676885"/>
    </source>
</evidence>
<dbReference type="KEGG" id="ajg:KKR91_00645"/>
<protein>
    <submittedName>
        <fullName evidence="4">Dienelactone hydrolase family protein</fullName>
    </submittedName>
</protein>
<dbReference type="InterPro" id="IPR029058">
    <property type="entry name" value="AB_hydrolase_fold"/>
</dbReference>
<organism evidence="4 5">
    <name type="scientific">Arthrobacter jiangjiafuii</name>
    <dbReference type="NCBI Taxonomy" id="2817475"/>
    <lineage>
        <taxon>Bacteria</taxon>
        <taxon>Bacillati</taxon>
        <taxon>Actinomycetota</taxon>
        <taxon>Actinomycetes</taxon>
        <taxon>Micrococcales</taxon>
        <taxon>Micrococcaceae</taxon>
        <taxon>Arthrobacter</taxon>
    </lineage>
</organism>
<dbReference type="EMBL" id="CP076022">
    <property type="protein sequence ID" value="QWC10204.1"/>
    <property type="molecule type" value="Genomic_DNA"/>
</dbReference>
<dbReference type="Proteomes" id="UP000676885">
    <property type="component" value="Chromosome"/>
</dbReference>
<dbReference type="InterPro" id="IPR003140">
    <property type="entry name" value="PLipase/COase/thioEstase"/>
</dbReference>
<accession>A0A975R187</accession>
<evidence type="ECO:0000313" key="4">
    <source>
        <dbReference type="EMBL" id="QWC10204.1"/>
    </source>
</evidence>
<evidence type="ECO:0000259" key="3">
    <source>
        <dbReference type="Pfam" id="PF02230"/>
    </source>
</evidence>
<dbReference type="InterPro" id="IPR050565">
    <property type="entry name" value="LYPA1-2/EST-like"/>
</dbReference>
<keyword evidence="5" id="KW-1185">Reference proteome</keyword>
<dbReference type="PANTHER" id="PTHR10655">
    <property type="entry name" value="LYSOPHOSPHOLIPASE-RELATED"/>
    <property type="match status" value="1"/>
</dbReference>
<dbReference type="AlphaFoldDB" id="A0A975R187"/>
<evidence type="ECO:0000256" key="2">
    <source>
        <dbReference type="ARBA" id="ARBA00022801"/>
    </source>
</evidence>
<dbReference type="GO" id="GO:0016787">
    <property type="term" value="F:hydrolase activity"/>
    <property type="evidence" value="ECO:0007669"/>
    <property type="project" value="UniProtKB-KW"/>
</dbReference>
<proteinExistence type="inferred from homology"/>
<sequence>MLKVEFSAPEADRRGTHLLVMLHGYGSDEHAMTRLFPFLPAGVTGAAVRGAFPVGDAFGWFLLDPYLDSDTAEVLQAASGLLAWVDQARAGGGYTGVSLLGFSQGMAMAVTLVRLRPAGFDAVVGLSGFIAENELLAMAEPLSKPVPFFWGRDRNDWVIHEDAIAATRKWLEENTALTARTYPGMGHSIGSQEVRDVMLFLKRYVVPGSRRSGSYKEG</sequence>
<dbReference type="Gene3D" id="3.40.50.1820">
    <property type="entry name" value="alpha/beta hydrolase"/>
    <property type="match status" value="1"/>
</dbReference>
<dbReference type="PANTHER" id="PTHR10655:SF17">
    <property type="entry name" value="LYSOPHOSPHOLIPASE-LIKE PROTEIN 1"/>
    <property type="match status" value="1"/>
</dbReference>
<gene>
    <name evidence="4" type="ORF">KKR91_00645</name>
</gene>
<comment type="similarity">
    <text evidence="1">Belongs to the AB hydrolase superfamily. AB hydrolase 2 family.</text>
</comment>
<name>A0A975R187_9MICC</name>